<keyword evidence="2" id="KW-0812">Transmembrane</keyword>
<dbReference type="PROSITE" id="PS50268">
    <property type="entry name" value="CADHERIN_2"/>
    <property type="match status" value="5"/>
</dbReference>
<dbReference type="InterPro" id="IPR000436">
    <property type="entry name" value="Sushi_SCR_CCP_dom"/>
</dbReference>
<evidence type="ECO:0000256" key="4">
    <source>
        <dbReference type="ARBA" id="ARBA00023157"/>
    </source>
</evidence>
<proteinExistence type="predicted"/>
<evidence type="ECO:0000256" key="3">
    <source>
        <dbReference type="ARBA" id="ARBA00022989"/>
    </source>
</evidence>
<evidence type="ECO:0000313" key="8">
    <source>
        <dbReference type="EMBL" id="KAJ8308606.1"/>
    </source>
</evidence>
<keyword evidence="3" id="KW-0472">Membrane</keyword>
<reference evidence="8 9" key="1">
    <citation type="submission" date="2022-12" db="EMBL/GenBank/DDBJ databases">
        <title>Chromosome-level genome of Tegillarca granosa.</title>
        <authorList>
            <person name="Kim J."/>
        </authorList>
    </citation>
    <scope>NUCLEOTIDE SEQUENCE [LARGE SCALE GENOMIC DNA]</scope>
    <source>
        <strain evidence="8">Teg-2019</strain>
        <tissue evidence="8">Adductor muscle</tissue>
    </source>
</reference>
<dbReference type="CDD" id="cd00033">
    <property type="entry name" value="CCP"/>
    <property type="match status" value="1"/>
</dbReference>
<dbReference type="Pfam" id="PF00028">
    <property type="entry name" value="Cadherin"/>
    <property type="match status" value="2"/>
</dbReference>
<comment type="subcellular location">
    <subcellularLocation>
        <location evidence="1">Membrane</location>
        <topology evidence="1">Single-pass membrane protein</topology>
    </subcellularLocation>
</comment>
<feature type="domain" description="Cadherin" evidence="7">
    <location>
        <begin position="266"/>
        <end position="394"/>
    </location>
</feature>
<accession>A0ABQ9EXB3</accession>
<dbReference type="SMART" id="SM00112">
    <property type="entry name" value="CA"/>
    <property type="match status" value="6"/>
</dbReference>
<feature type="domain" description="Cadherin" evidence="7">
    <location>
        <begin position="416"/>
        <end position="498"/>
    </location>
</feature>
<evidence type="ECO:0000256" key="5">
    <source>
        <dbReference type="ARBA" id="ARBA00023180"/>
    </source>
</evidence>
<gene>
    <name evidence="8" type="ORF">KUTeg_013480</name>
</gene>
<evidence type="ECO:0000256" key="6">
    <source>
        <dbReference type="PROSITE-ProRule" id="PRU00043"/>
    </source>
</evidence>
<dbReference type="EMBL" id="JARBDR010000657">
    <property type="protein sequence ID" value="KAJ8308606.1"/>
    <property type="molecule type" value="Genomic_DNA"/>
</dbReference>
<keyword evidence="6" id="KW-0106">Calcium</keyword>
<feature type="domain" description="Cadherin" evidence="7">
    <location>
        <begin position="604"/>
        <end position="702"/>
    </location>
</feature>
<dbReference type="Gene3D" id="2.60.40.60">
    <property type="entry name" value="Cadherins"/>
    <property type="match status" value="6"/>
</dbReference>
<evidence type="ECO:0000313" key="9">
    <source>
        <dbReference type="Proteomes" id="UP001217089"/>
    </source>
</evidence>
<dbReference type="PANTHER" id="PTHR24028:SF328">
    <property type="entry name" value="CADHERIN-3"/>
    <property type="match status" value="1"/>
</dbReference>
<dbReference type="InterPro" id="IPR050174">
    <property type="entry name" value="Protocadherin/Cadherin-CA"/>
</dbReference>
<name>A0ABQ9EXB3_TEGGR</name>
<dbReference type="PANTHER" id="PTHR24028">
    <property type="entry name" value="CADHERIN-87A"/>
    <property type="match status" value="1"/>
</dbReference>
<evidence type="ECO:0000256" key="1">
    <source>
        <dbReference type="ARBA" id="ARBA00004167"/>
    </source>
</evidence>
<evidence type="ECO:0000259" key="7">
    <source>
        <dbReference type="PROSITE" id="PS50268"/>
    </source>
</evidence>
<keyword evidence="3" id="KW-1133">Transmembrane helix</keyword>
<dbReference type="PRINTS" id="PR00205">
    <property type="entry name" value="CADHERIN"/>
</dbReference>
<feature type="domain" description="Cadherin" evidence="7">
    <location>
        <begin position="737"/>
        <end position="778"/>
    </location>
</feature>
<dbReference type="SUPFAM" id="SSF49313">
    <property type="entry name" value="Cadherin-like"/>
    <property type="match status" value="6"/>
</dbReference>
<dbReference type="InterPro" id="IPR002126">
    <property type="entry name" value="Cadherin-like_dom"/>
</dbReference>
<dbReference type="InterPro" id="IPR015919">
    <property type="entry name" value="Cadherin-like_sf"/>
</dbReference>
<dbReference type="CDD" id="cd11304">
    <property type="entry name" value="Cadherin_repeat"/>
    <property type="match status" value="6"/>
</dbReference>
<sequence>MTVFIFQNKFGNNCTAYCSDDKVLKGDVDNKVLTCQLNGEWTTSQIFCAPKNRAPTDLDNNKLMENSPEGTLIGCMEGIDDDPGQSVSLLLVDSDDGLFETYTSDDGKLCLKVVSTIKFKIDDVNEAPFDLQLKSFDSKVNEPSISENKRSFMIGEISVKDQDGDDLTINVQDTANGRIAYMNKRCKALTTSATANLDYETQDTYEITILVMDNGNPPMTMQKTFTMKVTNENEAPTLIYLSNDKVKKSDMMCNGKLCILNYESETQLNVVVMVTDNGSPPLSYEQKITIYVQDTNDPPEDIRLSRDSIRENEPASTVLGNFKFFFSINDWSWITLVKDPSGIECTGDLETTTILDYEVHSTYPLSVTVTDKYGASKTQTVTVIVKDENDDPQNMLLNGKSVDVLEVDENIENVKIADLSTDDPDVGQTFTYNIKSGDEGIFEIQGNELKVKSGVEIDYEKKNKYILLLEVTDSGTPPKALEKTVTINVQNINEAPTSVSISGNQVIKFLLTTSSSVEGTFSITATGVNEAPVSVTFTPENAPITFAENEPVVMENSPVDSVIGTVVAKDQDPDQALTFSVKAKTDVQYIKVDTSPDCTTEDLLFSSDKLEVNENLQGETIGIFQVIDPDDGDSHVFKLTNDGGGNFAIDNKGRLSTSAGSSLDYEATKSVDITVSVTDAKGLSFEKSYNVLILDVNEAPTKIVLTNNKVSTNSQNKDKVNSFGEHCEAKGRHFCTLDYESVKSYDIVVKATDSGNVPLSVEFTLTIDIEDGNDVPTDLNMVANSIPENTPVGQTVATFTVSK</sequence>
<feature type="domain" description="Cadherin" evidence="7">
    <location>
        <begin position="63"/>
        <end position="238"/>
    </location>
</feature>
<evidence type="ECO:0000256" key="2">
    <source>
        <dbReference type="ARBA" id="ARBA00022692"/>
    </source>
</evidence>
<keyword evidence="4" id="KW-1015">Disulfide bond</keyword>
<protein>
    <recommendedName>
        <fullName evidence="7">Cadherin domain-containing protein</fullName>
    </recommendedName>
</protein>
<comment type="caution">
    <text evidence="8">The sequence shown here is derived from an EMBL/GenBank/DDBJ whole genome shotgun (WGS) entry which is preliminary data.</text>
</comment>
<organism evidence="8 9">
    <name type="scientific">Tegillarca granosa</name>
    <name type="common">Malaysian cockle</name>
    <name type="synonym">Anadara granosa</name>
    <dbReference type="NCBI Taxonomy" id="220873"/>
    <lineage>
        <taxon>Eukaryota</taxon>
        <taxon>Metazoa</taxon>
        <taxon>Spiralia</taxon>
        <taxon>Lophotrochozoa</taxon>
        <taxon>Mollusca</taxon>
        <taxon>Bivalvia</taxon>
        <taxon>Autobranchia</taxon>
        <taxon>Pteriomorphia</taxon>
        <taxon>Arcoida</taxon>
        <taxon>Arcoidea</taxon>
        <taxon>Arcidae</taxon>
        <taxon>Tegillarca</taxon>
    </lineage>
</organism>
<dbReference type="Proteomes" id="UP001217089">
    <property type="component" value="Unassembled WGS sequence"/>
</dbReference>
<keyword evidence="5" id="KW-0325">Glycoprotein</keyword>
<keyword evidence="9" id="KW-1185">Reference proteome</keyword>